<accession>A0A7D8A8Q9</accession>
<evidence type="ECO:0000313" key="9">
    <source>
        <dbReference type="EMBL" id="QMU97240.1"/>
    </source>
</evidence>
<dbReference type="InterPro" id="IPR017853">
    <property type="entry name" value="GH"/>
</dbReference>
<dbReference type="Proteomes" id="UP000515708">
    <property type="component" value="Chromosome"/>
</dbReference>
<reference evidence="9 10" key="1">
    <citation type="journal article" date="2020" name="Front. Microbiol.">
        <title>Design of Bacterial Strain-Specific qPCR Assays Using NGS Data and Publicly Available Resources and Its Application to Track Biocontrol Strains.</title>
        <authorList>
            <person name="Hernandez I."/>
            <person name="Sant C."/>
            <person name="Martinez R."/>
            <person name="Fernandez C."/>
        </authorList>
    </citation>
    <scope>NUCLEOTIDE SEQUENCE [LARGE SCALE GENOMIC DNA]</scope>
    <source>
        <strain evidence="9 10">B24</strain>
    </source>
</reference>
<dbReference type="GO" id="GO:0006004">
    <property type="term" value="P:fucose metabolic process"/>
    <property type="evidence" value="ECO:0007669"/>
    <property type="project" value="InterPro"/>
</dbReference>
<dbReference type="Gene3D" id="2.60.120.260">
    <property type="entry name" value="Galactose-binding domain-like"/>
    <property type="match status" value="1"/>
</dbReference>
<dbReference type="EC" id="3.2.1.51" evidence="3"/>
<dbReference type="GO" id="GO:0004560">
    <property type="term" value="F:alpha-L-fucosidase activity"/>
    <property type="evidence" value="ECO:0007669"/>
    <property type="project" value="InterPro"/>
</dbReference>
<dbReference type="InterPro" id="IPR057739">
    <property type="entry name" value="Glyco_hydro_29_N"/>
</dbReference>
<evidence type="ECO:0000313" key="10">
    <source>
        <dbReference type="Proteomes" id="UP000515708"/>
    </source>
</evidence>
<sequence length="423" mass="47126">MPAIVVPTAGQLAWQQAEFGLFVHFGLNSFHGREWSDGTLRADSFDPVDLDAGAWVRSVVDVGARHLILTAKHHDGFCLWQTETTGYSVASSPWRNGRGDVVAEVAEACREAGIGFGVYLSPWDRNAECYDDPQAYSEFYARQLTELCTRYGPLVEIWFDGAGSDGYVYDWERIVAVIDEHQPDAMVFNMGRPTIRWVGNEDGLASDPVEYVVGRTQLSNYTAASMSTREAAYLPPECDVSIRRGWFWHPDDEPKTVDHLMAIMYGSIGMGANLLLNVPPTPEGVFDPADVRRLREWRAEWDRRFGSPIEAHVERDGAEWRVRFTQPVRIDHLRLREHLTSGQRITAHEVIAGVDAAAETIARGLTVGQGRIHAFPARDVTELRIRVSGHGAKLAEVTGFLTGHETIPQPPEGYEAPTDAPLD</sequence>
<evidence type="ECO:0000256" key="7">
    <source>
        <dbReference type="SAM" id="MobiDB-lite"/>
    </source>
</evidence>
<evidence type="ECO:0000259" key="8">
    <source>
        <dbReference type="Pfam" id="PF01120"/>
    </source>
</evidence>
<evidence type="ECO:0000256" key="1">
    <source>
        <dbReference type="ARBA" id="ARBA00004071"/>
    </source>
</evidence>
<keyword evidence="4" id="KW-0732">Signal</keyword>
<comment type="similarity">
    <text evidence="2">Belongs to the glycosyl hydrolase 29 family.</text>
</comment>
<organism evidence="9 10">
    <name type="scientific">Microbacterium esteraromaticum</name>
    <dbReference type="NCBI Taxonomy" id="57043"/>
    <lineage>
        <taxon>Bacteria</taxon>
        <taxon>Bacillati</taxon>
        <taxon>Actinomycetota</taxon>
        <taxon>Actinomycetes</taxon>
        <taxon>Micrococcales</taxon>
        <taxon>Microbacteriaceae</taxon>
        <taxon>Microbacterium</taxon>
    </lineage>
</organism>
<dbReference type="GO" id="GO:0005764">
    <property type="term" value="C:lysosome"/>
    <property type="evidence" value="ECO:0007669"/>
    <property type="project" value="TreeGrafter"/>
</dbReference>
<dbReference type="EMBL" id="CP043732">
    <property type="protein sequence ID" value="QMU97240.1"/>
    <property type="molecule type" value="Genomic_DNA"/>
</dbReference>
<protein>
    <recommendedName>
        <fullName evidence="3">alpha-L-fucosidase</fullName>
        <ecNumber evidence="3">3.2.1.51</ecNumber>
    </recommendedName>
</protein>
<dbReference type="SUPFAM" id="SSF51445">
    <property type="entry name" value="(Trans)glycosidases"/>
    <property type="match status" value="1"/>
</dbReference>
<dbReference type="PANTHER" id="PTHR10030:SF37">
    <property type="entry name" value="ALPHA-L-FUCOSIDASE-RELATED"/>
    <property type="match status" value="1"/>
</dbReference>
<comment type="function">
    <text evidence="1">Alpha-L-fucosidase is responsible for hydrolyzing the alpha-1,6-linked fucose joined to the reducing-end N-acetylglucosamine of the carbohydrate moieties of glycoproteins.</text>
</comment>
<dbReference type="Gene3D" id="3.20.20.80">
    <property type="entry name" value="Glycosidases"/>
    <property type="match status" value="1"/>
</dbReference>
<dbReference type="RefSeq" id="WP_182252234.1">
    <property type="nucleotide sequence ID" value="NZ_CP043732.1"/>
</dbReference>
<gene>
    <name evidence="9" type="ORF">FVO59_08435</name>
</gene>
<dbReference type="SMART" id="SM00812">
    <property type="entry name" value="Alpha_L_fucos"/>
    <property type="match status" value="1"/>
</dbReference>
<keyword evidence="6" id="KW-0326">Glycosidase</keyword>
<evidence type="ECO:0000256" key="2">
    <source>
        <dbReference type="ARBA" id="ARBA00007951"/>
    </source>
</evidence>
<proteinExistence type="inferred from homology"/>
<dbReference type="AlphaFoldDB" id="A0A7D8A8Q9"/>
<evidence type="ECO:0000256" key="4">
    <source>
        <dbReference type="ARBA" id="ARBA00022729"/>
    </source>
</evidence>
<dbReference type="PRINTS" id="PR00741">
    <property type="entry name" value="GLHYDRLASE29"/>
</dbReference>
<dbReference type="Pfam" id="PF01120">
    <property type="entry name" value="Alpha_L_fucos"/>
    <property type="match status" value="1"/>
</dbReference>
<feature type="domain" description="Glycoside hydrolase family 29 N-terminal" evidence="8">
    <location>
        <begin position="42"/>
        <end position="296"/>
    </location>
</feature>
<dbReference type="InterPro" id="IPR000933">
    <property type="entry name" value="Glyco_hydro_29"/>
</dbReference>
<dbReference type="GO" id="GO:0016139">
    <property type="term" value="P:glycoside catabolic process"/>
    <property type="evidence" value="ECO:0007669"/>
    <property type="project" value="TreeGrafter"/>
</dbReference>
<name>A0A7D8A8Q9_9MICO</name>
<feature type="region of interest" description="Disordered" evidence="7">
    <location>
        <begin position="403"/>
        <end position="423"/>
    </location>
</feature>
<evidence type="ECO:0000256" key="5">
    <source>
        <dbReference type="ARBA" id="ARBA00022801"/>
    </source>
</evidence>
<dbReference type="SMR" id="A0A7D8A8Q9"/>
<evidence type="ECO:0000256" key="6">
    <source>
        <dbReference type="ARBA" id="ARBA00023295"/>
    </source>
</evidence>
<dbReference type="PANTHER" id="PTHR10030">
    <property type="entry name" value="ALPHA-L-FUCOSIDASE"/>
    <property type="match status" value="1"/>
</dbReference>
<evidence type="ECO:0000256" key="3">
    <source>
        <dbReference type="ARBA" id="ARBA00012662"/>
    </source>
</evidence>
<keyword evidence="5" id="KW-0378">Hydrolase</keyword>
<dbReference type="InterPro" id="IPR016286">
    <property type="entry name" value="FUC_metazoa-typ"/>
</dbReference>